<evidence type="ECO:0000256" key="6">
    <source>
        <dbReference type="ARBA" id="ARBA00023014"/>
    </source>
</evidence>
<dbReference type="InterPro" id="IPR017896">
    <property type="entry name" value="4Fe4S_Fe-S-bd"/>
</dbReference>
<dbReference type="SUPFAM" id="SSF54862">
    <property type="entry name" value="4Fe-4S ferredoxins"/>
    <property type="match status" value="1"/>
</dbReference>
<evidence type="ECO:0000313" key="9">
    <source>
        <dbReference type="EMBL" id="MBS4103749.1"/>
    </source>
</evidence>
<keyword evidence="7" id="KW-1003">Cell membrane</keyword>
<comment type="subunit">
    <text evidence="7">NDH-1 is composed of 14 different subunits. Subunits NuoA, H, J, K, L, M, N constitute the membrane sector of the complex.</text>
</comment>
<keyword evidence="7" id="KW-0830">Ubiquinone</keyword>
<accession>A0ABS5NHL2</accession>
<feature type="binding site" evidence="7">
    <location>
        <position position="119"/>
    </location>
    <ligand>
        <name>[4Fe-4S] cluster</name>
        <dbReference type="ChEBI" id="CHEBI:49883"/>
        <label>2</label>
    </ligand>
</feature>
<keyword evidence="2 7" id="KW-0004">4Fe-4S</keyword>
<feature type="binding site" evidence="7">
    <location>
        <position position="74"/>
    </location>
    <ligand>
        <name>[4Fe-4S] cluster</name>
        <dbReference type="ChEBI" id="CHEBI:49883"/>
        <label>1</label>
    </ligand>
</feature>
<dbReference type="PANTHER" id="PTHR10849">
    <property type="entry name" value="NADH DEHYDROGENASE UBIQUINONE IRON-SULFUR PROTEIN 8, MITOCHONDRIAL"/>
    <property type="match status" value="1"/>
</dbReference>
<evidence type="ECO:0000259" key="8">
    <source>
        <dbReference type="PROSITE" id="PS51379"/>
    </source>
</evidence>
<dbReference type="EC" id="7.1.1.-" evidence="7"/>
<feature type="binding site" evidence="7">
    <location>
        <position position="71"/>
    </location>
    <ligand>
        <name>[4Fe-4S] cluster</name>
        <dbReference type="ChEBI" id="CHEBI:49883"/>
        <label>1</label>
    </ligand>
</feature>
<keyword evidence="4 7" id="KW-1278">Translocase</keyword>
<comment type="similarity">
    <text evidence="1 7">Belongs to the complex I 23 kDa subunit family.</text>
</comment>
<dbReference type="PANTHER" id="PTHR10849:SF20">
    <property type="entry name" value="NADH DEHYDROGENASE [UBIQUINONE] IRON-SULFUR PROTEIN 8, MITOCHONDRIAL"/>
    <property type="match status" value="1"/>
</dbReference>
<dbReference type="NCBIfam" id="TIGR01971">
    <property type="entry name" value="NuoI"/>
    <property type="match status" value="1"/>
</dbReference>
<dbReference type="HAMAP" id="MF_01351">
    <property type="entry name" value="NDH1_NuoI"/>
    <property type="match status" value="1"/>
</dbReference>
<feature type="binding site" evidence="7">
    <location>
        <position position="123"/>
    </location>
    <ligand>
        <name>[4Fe-4S] cluster</name>
        <dbReference type="ChEBI" id="CHEBI:49883"/>
        <label>1</label>
    </ligand>
</feature>
<feature type="binding site" evidence="7">
    <location>
        <position position="78"/>
    </location>
    <ligand>
        <name>[4Fe-4S] cluster</name>
        <dbReference type="ChEBI" id="CHEBI:49883"/>
        <label>2</label>
    </ligand>
</feature>
<dbReference type="EMBL" id="JAGXOE010000079">
    <property type="protein sequence ID" value="MBS4103749.1"/>
    <property type="molecule type" value="Genomic_DNA"/>
</dbReference>
<keyword evidence="5 7" id="KW-0408">Iron</keyword>
<dbReference type="GO" id="GO:0016491">
    <property type="term" value="F:oxidoreductase activity"/>
    <property type="evidence" value="ECO:0007669"/>
    <property type="project" value="UniProtKB-KW"/>
</dbReference>
<evidence type="ECO:0000256" key="7">
    <source>
        <dbReference type="HAMAP-Rule" id="MF_01351"/>
    </source>
</evidence>
<keyword evidence="7" id="KW-0520">NAD</keyword>
<organism evidence="9 10">
    <name type="scientific">Tsukamurella paurometabola</name>
    <name type="common">Corynebacterium paurometabolum</name>
    <dbReference type="NCBI Taxonomy" id="2061"/>
    <lineage>
        <taxon>Bacteria</taxon>
        <taxon>Bacillati</taxon>
        <taxon>Actinomycetota</taxon>
        <taxon>Actinomycetes</taxon>
        <taxon>Mycobacteriales</taxon>
        <taxon>Tsukamurellaceae</taxon>
        <taxon>Tsukamurella</taxon>
    </lineage>
</organism>
<name>A0ABS5NHL2_TSUPA</name>
<keyword evidence="7" id="KW-0874">Quinone</keyword>
<keyword evidence="6 7" id="KW-0411">Iron-sulfur</keyword>
<feature type="binding site" evidence="7">
    <location>
        <position position="116"/>
    </location>
    <ligand>
        <name>[4Fe-4S] cluster</name>
        <dbReference type="ChEBI" id="CHEBI:49883"/>
        <label>2</label>
    </ligand>
</feature>
<reference evidence="9 10" key="1">
    <citation type="submission" date="2021-04" db="EMBL/GenBank/DDBJ databases">
        <title>Whole genome sequence analysis of a thiophenic sulfur metabolizing bacteria.</title>
        <authorList>
            <person name="Akhtar N."/>
            <person name="Akram J."/>
            <person name="Aslam A."/>
        </authorList>
    </citation>
    <scope>NUCLEOTIDE SEQUENCE [LARGE SCALE GENOMIC DNA]</scope>
    <source>
        <strain evidence="9 10">3OW</strain>
    </source>
</reference>
<dbReference type="InterPro" id="IPR010226">
    <property type="entry name" value="NADH_quinone_OxRdtase_chainI"/>
</dbReference>
<evidence type="ECO:0000256" key="1">
    <source>
        <dbReference type="ARBA" id="ARBA00010277"/>
    </source>
</evidence>
<keyword evidence="3 7" id="KW-0479">Metal-binding</keyword>
<gene>
    <name evidence="7 9" type="primary">nuoI</name>
    <name evidence="9" type="ORF">KFZ73_21195</name>
</gene>
<evidence type="ECO:0000256" key="2">
    <source>
        <dbReference type="ARBA" id="ARBA00022485"/>
    </source>
</evidence>
<dbReference type="Proteomes" id="UP000676853">
    <property type="component" value="Unassembled WGS sequence"/>
</dbReference>
<evidence type="ECO:0000256" key="5">
    <source>
        <dbReference type="ARBA" id="ARBA00023004"/>
    </source>
</evidence>
<dbReference type="PROSITE" id="PS51379">
    <property type="entry name" value="4FE4S_FER_2"/>
    <property type="match status" value="2"/>
</dbReference>
<evidence type="ECO:0000256" key="4">
    <source>
        <dbReference type="ARBA" id="ARBA00022967"/>
    </source>
</evidence>
<proteinExistence type="inferred from homology"/>
<comment type="cofactor">
    <cofactor evidence="7">
        <name>[4Fe-4S] cluster</name>
        <dbReference type="ChEBI" id="CHEBI:49883"/>
    </cofactor>
    <text evidence="7">Binds 2 [4Fe-4S] clusters per subunit.</text>
</comment>
<comment type="subcellular location">
    <subcellularLocation>
        <location evidence="7">Cell membrane</location>
        <topology evidence="7">Peripheral membrane protein</topology>
    </subcellularLocation>
</comment>
<feature type="binding site" evidence="7">
    <location>
        <position position="68"/>
    </location>
    <ligand>
        <name>[4Fe-4S] cluster</name>
        <dbReference type="ChEBI" id="CHEBI:49883"/>
        <label>1</label>
    </ligand>
</feature>
<dbReference type="PROSITE" id="PS00198">
    <property type="entry name" value="4FE4S_FER_1"/>
    <property type="match status" value="2"/>
</dbReference>
<comment type="caution">
    <text evidence="9">The sequence shown here is derived from an EMBL/GenBank/DDBJ whole genome shotgun (WGS) entry which is preliminary data.</text>
</comment>
<comment type="function">
    <text evidence="7">NDH-1 shuttles electrons from NADH, via FMN and iron-sulfur (Fe-S) centers, to quinones in the respiratory chain. The immediate electron acceptor for the enzyme in this species is believed to be ubiquinone. Couples the redox reaction to proton translocation (for every two electrons transferred, four hydrogen ions are translocated across the cytoplasmic membrane), and thus conserves the redox energy in a proton gradient.</text>
</comment>
<sequence length="182" mass="20249">MRRRRPMADAASPPPGGHPLGLAGFGVTLRTMFTKPVTENYPEEKAPTAGRYHGRHQLNRYADGLEKCIGCELCAWSCPADAIYVEGADNTEEERYSPGERYGRTYQINYLRCIGCGLCVEACPTRALTMTNDYEMADRDRGALIYDKDDLLAPLHEGEQPPPHAMREGLTAADYYRGAVDE</sequence>
<comment type="catalytic activity">
    <reaction evidence="7">
        <text>a quinone + NADH + 5 H(+)(in) = a quinol + NAD(+) + 4 H(+)(out)</text>
        <dbReference type="Rhea" id="RHEA:57888"/>
        <dbReference type="ChEBI" id="CHEBI:15378"/>
        <dbReference type="ChEBI" id="CHEBI:24646"/>
        <dbReference type="ChEBI" id="CHEBI:57540"/>
        <dbReference type="ChEBI" id="CHEBI:57945"/>
        <dbReference type="ChEBI" id="CHEBI:132124"/>
    </reaction>
</comment>
<dbReference type="NCBIfam" id="NF004537">
    <property type="entry name" value="PRK05888.1-3"/>
    <property type="match status" value="1"/>
</dbReference>
<keyword evidence="7" id="KW-0472">Membrane</keyword>
<protein>
    <recommendedName>
        <fullName evidence="7">NADH-quinone oxidoreductase subunit I</fullName>
        <ecNumber evidence="7">7.1.1.-</ecNumber>
    </recommendedName>
    <alternativeName>
        <fullName evidence="7">NADH dehydrogenase I subunit I</fullName>
    </alternativeName>
    <alternativeName>
        <fullName evidence="7">NDH-1 subunit I</fullName>
    </alternativeName>
</protein>
<feature type="binding site" evidence="7">
    <location>
        <position position="113"/>
    </location>
    <ligand>
        <name>[4Fe-4S] cluster</name>
        <dbReference type="ChEBI" id="CHEBI:49883"/>
        <label>2</label>
    </ligand>
</feature>
<dbReference type="Pfam" id="PF12838">
    <property type="entry name" value="Fer4_7"/>
    <property type="match status" value="1"/>
</dbReference>
<feature type="domain" description="4Fe-4S ferredoxin-type" evidence="8">
    <location>
        <begin position="104"/>
        <end position="133"/>
    </location>
</feature>
<feature type="domain" description="4Fe-4S ferredoxin-type" evidence="8">
    <location>
        <begin position="58"/>
        <end position="88"/>
    </location>
</feature>
<dbReference type="InterPro" id="IPR017900">
    <property type="entry name" value="4Fe4S_Fe_S_CS"/>
</dbReference>
<evidence type="ECO:0000256" key="3">
    <source>
        <dbReference type="ARBA" id="ARBA00022723"/>
    </source>
</evidence>
<evidence type="ECO:0000313" key="10">
    <source>
        <dbReference type="Proteomes" id="UP000676853"/>
    </source>
</evidence>
<dbReference type="Gene3D" id="3.30.70.3270">
    <property type="match status" value="1"/>
</dbReference>
<keyword evidence="9" id="KW-0560">Oxidoreductase</keyword>
<keyword evidence="10" id="KW-1185">Reference proteome</keyword>